<organism evidence="1 2">
    <name type="scientific">Ovis ammon polii x Ovis aries</name>
    <dbReference type="NCBI Taxonomy" id="2918886"/>
    <lineage>
        <taxon>Eukaryota</taxon>
        <taxon>Metazoa</taxon>
        <taxon>Chordata</taxon>
        <taxon>Craniata</taxon>
        <taxon>Vertebrata</taxon>
        <taxon>Euteleostomi</taxon>
        <taxon>Mammalia</taxon>
        <taxon>Eutheria</taxon>
        <taxon>Laurasiatheria</taxon>
        <taxon>Artiodactyla</taxon>
        <taxon>Ruminantia</taxon>
        <taxon>Pecora</taxon>
        <taxon>Bovidae</taxon>
        <taxon>Caprinae</taxon>
        <taxon>Ovis</taxon>
    </lineage>
</organism>
<evidence type="ECO:0000313" key="1">
    <source>
        <dbReference type="EMBL" id="KAI4589843.1"/>
    </source>
</evidence>
<gene>
    <name evidence="1" type="ORF">MJG53_000892</name>
</gene>
<dbReference type="Proteomes" id="UP001057279">
    <property type="component" value="Linkage Group LG01"/>
</dbReference>
<reference evidence="1" key="1">
    <citation type="submission" date="2022-03" db="EMBL/GenBank/DDBJ databases">
        <title>Genomic analyses of argali, domestic sheep and their hybrids provide insights into chromosomal evolution, heterosis and genetic basis of agronomic traits.</title>
        <authorList>
            <person name="Li M."/>
        </authorList>
    </citation>
    <scope>NUCLEOTIDE SEQUENCE</scope>
    <source>
        <strain evidence="1">F1 hybrid</strain>
    </source>
</reference>
<sequence length="562" mass="64162">MRVDAEENVLKVLENECIPTQRSEQTLSTCLGNETILADEIMQQEIRPLVAVDIIEQLHRQFAILSGGRGKDGAPIITFPEFVGFKHIPDEDFLNVMTYLTSVPSVEAASIGFIIVIDRRRDKWSSIKASLTRIAVAFPGNLQLIFILRPSRFIQRTFTDIGIKYYRDEFKMKVPIVMLNSISDLHDYIDKSQLTADLGGTLEYCHSQWINHRTAIENFALALKTTAQMLQTFGACLATTELPRSIPSTEDLLMSHMRQRNKLQVKLALDNLLAEQAEFSDFGDSVMHVEQLLKEHKKLEGEGQESLEKAQLLAVIGDQLIQSHHYAVDSIRPRCAELRHLCDDFINENKKKHDILEKSLELHRRLDKVSQWCEAGVYLLASQAVDKCQSREGVDIALNDIETFLGTAKEYQLPSSKDFYNQYELMLTVDIKAKAQKVLQKLSDVQEIFHKRQMSLMKLAARQTRPVQPVAPHPESSPKWVSPKISQPSTLVPQQKTSEEPYTETDLNSEEKEDDETKSEVKKIHEFHKSNKQEKKNGTFKGFLKTLIIKKIVNEVIPNMNY</sequence>
<evidence type="ECO:0000313" key="2">
    <source>
        <dbReference type="Proteomes" id="UP001057279"/>
    </source>
</evidence>
<accession>A0ACB9VJB6</accession>
<keyword evidence="2" id="KW-1185">Reference proteome</keyword>
<proteinExistence type="predicted"/>
<dbReference type="EMBL" id="CM043026">
    <property type="protein sequence ID" value="KAI4589843.1"/>
    <property type="molecule type" value="Genomic_DNA"/>
</dbReference>
<protein>
    <submittedName>
        <fullName evidence="1">Uncharacterized protein</fullName>
    </submittedName>
</protein>
<comment type="caution">
    <text evidence="1">The sequence shown here is derived from an EMBL/GenBank/DDBJ whole genome shotgun (WGS) entry which is preliminary data.</text>
</comment>
<name>A0ACB9VJB6_9CETA</name>